<dbReference type="GO" id="GO:0008270">
    <property type="term" value="F:zinc ion binding"/>
    <property type="evidence" value="ECO:0007669"/>
    <property type="project" value="UniProtKB-KW"/>
</dbReference>
<dbReference type="GO" id="GO:0003676">
    <property type="term" value="F:nucleic acid binding"/>
    <property type="evidence" value="ECO:0007669"/>
    <property type="project" value="InterPro"/>
</dbReference>
<evidence type="ECO:0000259" key="7">
    <source>
        <dbReference type="PROSITE" id="PS50158"/>
    </source>
</evidence>
<dbReference type="InterPro" id="IPR013103">
    <property type="entry name" value="RVT_2"/>
</dbReference>
<evidence type="ECO:0000256" key="6">
    <source>
        <dbReference type="SAM" id="MobiDB-lite"/>
    </source>
</evidence>
<dbReference type="Pfam" id="PF00665">
    <property type="entry name" value="rve"/>
    <property type="match status" value="1"/>
</dbReference>
<proteinExistence type="predicted"/>
<evidence type="ECO:0000256" key="4">
    <source>
        <dbReference type="ARBA" id="ARBA00022801"/>
    </source>
</evidence>
<evidence type="ECO:0000256" key="3">
    <source>
        <dbReference type="ARBA" id="ARBA00022750"/>
    </source>
</evidence>
<keyword evidence="1" id="KW-0645">Protease</keyword>
<dbReference type="SMART" id="SM00343">
    <property type="entry name" value="ZnF_C2HC"/>
    <property type="match status" value="1"/>
</dbReference>
<dbReference type="Pfam" id="PF13976">
    <property type="entry name" value="gag_pre-integrs"/>
    <property type="match status" value="1"/>
</dbReference>
<feature type="compositionally biased region" description="Low complexity" evidence="6">
    <location>
        <begin position="230"/>
        <end position="239"/>
    </location>
</feature>
<feature type="region of interest" description="Disordered" evidence="6">
    <location>
        <begin position="841"/>
        <end position="895"/>
    </location>
</feature>
<organism evidence="9">
    <name type="scientific">Oryza sativa</name>
    <name type="common">Rice</name>
    <dbReference type="NCBI Taxonomy" id="4530"/>
    <lineage>
        <taxon>Eukaryota</taxon>
        <taxon>Viridiplantae</taxon>
        <taxon>Streptophyta</taxon>
        <taxon>Embryophyta</taxon>
        <taxon>Tracheophyta</taxon>
        <taxon>Spermatophyta</taxon>
        <taxon>Magnoliopsida</taxon>
        <taxon>Liliopsida</taxon>
        <taxon>Poales</taxon>
        <taxon>Poaceae</taxon>
        <taxon>BOP clade</taxon>
        <taxon>Oryzoideae</taxon>
        <taxon>Oryzeae</taxon>
        <taxon>Oryzinae</taxon>
        <taxon>Oryza</taxon>
    </lineage>
</organism>
<dbReference type="InterPro" id="IPR012337">
    <property type="entry name" value="RNaseH-like_sf"/>
</dbReference>
<dbReference type="Gene3D" id="4.10.60.10">
    <property type="entry name" value="Zinc finger, CCHC-type"/>
    <property type="match status" value="1"/>
</dbReference>
<dbReference type="SUPFAM" id="SSF53098">
    <property type="entry name" value="Ribonuclease H-like"/>
    <property type="match status" value="1"/>
</dbReference>
<dbReference type="InterPro" id="IPR043502">
    <property type="entry name" value="DNA/RNA_pol_sf"/>
</dbReference>
<evidence type="ECO:0000256" key="1">
    <source>
        <dbReference type="ARBA" id="ARBA00022670"/>
    </source>
</evidence>
<dbReference type="PROSITE" id="PS50994">
    <property type="entry name" value="INTEGRASE"/>
    <property type="match status" value="1"/>
</dbReference>
<dbReference type="Pfam" id="PF22936">
    <property type="entry name" value="Pol_BBD"/>
    <property type="match status" value="1"/>
</dbReference>
<dbReference type="Gene3D" id="3.30.420.10">
    <property type="entry name" value="Ribonuclease H-like superfamily/Ribonuclease H"/>
    <property type="match status" value="1"/>
</dbReference>
<feature type="region of interest" description="Disordered" evidence="6">
    <location>
        <begin position="253"/>
        <end position="300"/>
    </location>
</feature>
<dbReference type="GO" id="GO:0006508">
    <property type="term" value="P:proteolysis"/>
    <property type="evidence" value="ECO:0007669"/>
    <property type="project" value="UniProtKB-KW"/>
</dbReference>
<dbReference type="InterPro" id="IPR025724">
    <property type="entry name" value="GAG-pre-integrase_dom"/>
</dbReference>
<dbReference type="PANTHER" id="PTHR42648:SF25">
    <property type="entry name" value="RNA-DIRECTED DNA POLYMERASE"/>
    <property type="match status" value="1"/>
</dbReference>
<dbReference type="PANTHER" id="PTHR42648">
    <property type="entry name" value="TRANSPOSASE, PUTATIVE-RELATED"/>
    <property type="match status" value="1"/>
</dbReference>
<dbReference type="InterPro" id="IPR039537">
    <property type="entry name" value="Retrotran_Ty1/copia-like"/>
</dbReference>
<evidence type="ECO:0000259" key="8">
    <source>
        <dbReference type="PROSITE" id="PS50994"/>
    </source>
</evidence>
<feature type="domain" description="CCHC-type" evidence="7">
    <location>
        <begin position="303"/>
        <end position="319"/>
    </location>
</feature>
<evidence type="ECO:0000256" key="2">
    <source>
        <dbReference type="ARBA" id="ARBA00022723"/>
    </source>
</evidence>
<dbReference type="EMBL" id="AL442110">
    <property type="protein sequence ID" value="CAH67713.1"/>
    <property type="molecule type" value="Genomic_DNA"/>
</dbReference>
<sequence length="1454" mass="161931">MEGVPAAGANASRSPQHRGRRHSLSPTPRRGRGRGAAVREVVVQRTVREVGGAAAFPTLTRTNYTEWSLLMKVMLQARGLWDAVEHGECDEQEDRMAMEAILRAVPSEMISLLATKDSAKDAWDAIKVMHVGVDRVRKAKAQQLRREYESISFHDGESIDDFALRLTSLVSQLGTLGERIEEQNVIEKFLRVVPERFSQIAVSIETLLDLSTLTIEDVTRRLKVAEERQPAPTSTTTPAGGQLLLTEEQWLARQKERQKGEQSSKQSQGGARQRPRSHRKKRGFGGGVGGEKGNTNRDTAPNRCHNCGRLGHWAKDCRQPKKEAAHLAQGDDDDDVLLLSRACELEDDDATLLMAHACELNDGPIIAPSPVSLVEQRVQVSLGATDAEDKEEAWYLDTGATNHMTGRGDVFAELDRSVTGTVKFGDSSIVDIKGAGNVIFTGKNGEHKVLSGVYYIPRLKSSIISIGQLDESETRVLVEDGIMRIWDRRRRLLAKIKRGRSRLYVLRLEVARPICLATRHDDVAWRWYERFGHIHFGSLEKMGRQELVRGLPRLEHVEQLCDTCVITKHRRAAFPKAAKYRAQEPLDLVHGDICGPITPATPGGRRYFLLLVDDATRYMWVALLAAKSNAPDAIKKIQMAAETHYGRKLCVFRTDNGGEFTSLEFAAYCTDEGIQRHFSAPYAPQQNGVVERRNQTVVSMARALLKQRGMPAEFWGEAVSTAVFLLNCAPTKSLTGKTPYEAWHGKKPMVSFLRTFGCLAYVKELNDVRKLDDRSTPGVFIGYEEGVKAYRVLDPRTRRVRLARDVIFDESRGWDWTAASGTDARLSSDFAIEYHVEKTTGHPIPSVGGGVVTPSASPTPLQETSPATPATPAPSPSVAPTEFVSPPSHDEERIDAAHSNTPVRYRTVDNLIGENAPAPGIAQRELEEASLLLAGPGEPCSFAEAEGDDAWRAAMREEMDAVNRNGIWELVDLPHGHRPIGLKWVYKLKKNEAGKVVKHKARLVARGFVQQPGIDFDEVFAPVARMESIRLLLAVAAQKGWHVHHMDVKSAFLNGDLAEEVYVKQPPGFVVAGEEDKVLRLRKALYGLRQAPRAWNAKLDCTLKELGFDQSKHEHAMYRRNNGGSALLVGVYVDDLVITGPSTRAIEQFKEEMKAKFQMSDLGLLSFYLGIEVKQGDDGISLNQGRYAQRIVESAGLKDCNPCATPMEERLKLSRDSTAPPVDATKYRRLVGSLRYLVHTRPDLAFAVGFVSRFMERPTEEHMVAVKRILRYVAGTMEYGLHYKREKEEQRLIGYSDSDLAGDIDTRRSTSGMLFFLDSSLVSWQSIKQRVVALSSCEAEYVAATNAATQGIWLARLLGELLGKQPKAIELKVDSKSALALAKNPVFHERSKHIDLRYHFIRDCLEEGSINASFITTMDQLADILTKALGRVKFQELRAKIGMVQINQNLMCKD</sequence>
<dbReference type="InterPro" id="IPR001584">
    <property type="entry name" value="Integrase_cat-core"/>
</dbReference>
<protein>
    <submittedName>
        <fullName evidence="9">H0512B01.8 protein</fullName>
    </submittedName>
</protein>
<dbReference type="Pfam" id="PF07727">
    <property type="entry name" value="RVT_2"/>
    <property type="match status" value="1"/>
</dbReference>
<feature type="compositionally biased region" description="Basic and acidic residues" evidence="6">
    <location>
        <begin position="253"/>
        <end position="262"/>
    </location>
</feature>
<feature type="compositionally biased region" description="Polar residues" evidence="6">
    <location>
        <begin position="854"/>
        <end position="863"/>
    </location>
</feature>
<dbReference type="InterPro" id="IPR057670">
    <property type="entry name" value="SH3_retrovirus"/>
</dbReference>
<dbReference type="InterPro" id="IPR036875">
    <property type="entry name" value="Znf_CCHC_sf"/>
</dbReference>
<dbReference type="Pfam" id="PF00098">
    <property type="entry name" value="zf-CCHC"/>
    <property type="match status" value="1"/>
</dbReference>
<feature type="domain" description="Integrase catalytic" evidence="8">
    <location>
        <begin position="581"/>
        <end position="747"/>
    </location>
</feature>
<keyword evidence="4" id="KW-0378">Hydrolase</keyword>
<feature type="region of interest" description="Disordered" evidence="6">
    <location>
        <begin position="1"/>
        <end position="37"/>
    </location>
</feature>
<dbReference type="SUPFAM" id="SSF56672">
    <property type="entry name" value="DNA/RNA polymerases"/>
    <property type="match status" value="1"/>
</dbReference>
<dbReference type="SUPFAM" id="SSF57756">
    <property type="entry name" value="Retrovirus zinc finger-like domains"/>
    <property type="match status" value="1"/>
</dbReference>
<dbReference type="Pfam" id="PF14223">
    <property type="entry name" value="Retrotran_gag_2"/>
    <property type="match status" value="1"/>
</dbReference>
<name>Q25AF6_ORYSA</name>
<feature type="compositionally biased region" description="Basic residues" evidence="6">
    <location>
        <begin position="15"/>
        <end position="33"/>
    </location>
</feature>
<reference evidence="9" key="1">
    <citation type="journal article" date="2002" name="Nature">
        <title>Sequence and analysis of rice chromosome 4.</title>
        <authorList>
            <person name="Feng Q."/>
            <person name="Zhang Y."/>
            <person name="Hao P."/>
            <person name="Wang S."/>
            <person name="Fu G."/>
            <person name="Huang Y."/>
            <person name="Li Y."/>
            <person name="Zhu J."/>
            <person name="Liu Y."/>
            <person name="Hu X."/>
            <person name="Jia P."/>
            <person name="Zhang Y."/>
            <person name="Zhao Q."/>
            <person name="Ying K."/>
            <person name="Yu S."/>
            <person name="Tang Y."/>
            <person name="Weng Q."/>
            <person name="Zhang L."/>
            <person name="Lu Y."/>
            <person name="Mu J."/>
            <person name="Lu Y."/>
            <person name="Zhang L.S."/>
            <person name="Yu Z."/>
            <person name="Fan D."/>
            <person name="Liu X."/>
            <person name="Lu T."/>
            <person name="Li C."/>
            <person name="Wu Y."/>
            <person name="Sun T."/>
            <person name="Lei H."/>
            <person name="Li T."/>
            <person name="Hu H."/>
            <person name="Guan J."/>
            <person name="Wu M."/>
            <person name="Zhang R."/>
            <person name="Zhou B."/>
            <person name="Chen Z."/>
            <person name="Chen L."/>
            <person name="Jin Z."/>
            <person name="Wang R."/>
            <person name="Yin H."/>
            <person name="Cai Z."/>
            <person name="Ren S."/>
            <person name="Lv G."/>
            <person name="Gu W."/>
            <person name="Zhu G."/>
            <person name="Tu Y."/>
            <person name="Jia J."/>
            <person name="Zhang Y."/>
            <person name="Chen J."/>
            <person name="Kang H."/>
            <person name="Chen X."/>
            <person name="Shao C."/>
            <person name="Sun Y."/>
            <person name="Hu Q."/>
            <person name="Zhang X."/>
            <person name="Zhang W."/>
            <person name="Wang L."/>
            <person name="Ding C."/>
            <person name="Sheng H."/>
            <person name="Gu J."/>
            <person name="Chen S."/>
            <person name="Ni L."/>
            <person name="Zhu F."/>
            <person name="Chen W."/>
            <person name="Lan L."/>
            <person name="Lai Y."/>
            <person name="Cheng Z."/>
            <person name="Gu M."/>
            <person name="Jiang J."/>
            <person name="Li J."/>
            <person name="Hong G."/>
            <person name="Xue Y."/>
            <person name="Han B."/>
        </authorList>
    </citation>
    <scope>NUCLEOTIDE SEQUENCE</scope>
</reference>
<gene>
    <name evidence="9" type="primary">H0512B01.8</name>
</gene>
<dbReference type="GO" id="GO:0004190">
    <property type="term" value="F:aspartic-type endopeptidase activity"/>
    <property type="evidence" value="ECO:0007669"/>
    <property type="project" value="UniProtKB-KW"/>
</dbReference>
<dbReference type="InterPro" id="IPR054722">
    <property type="entry name" value="PolX-like_BBD"/>
</dbReference>
<keyword evidence="3" id="KW-0064">Aspartyl protease</keyword>
<accession>Q25AF6</accession>
<dbReference type="PROSITE" id="PS50158">
    <property type="entry name" value="ZF_CCHC"/>
    <property type="match status" value="1"/>
</dbReference>
<dbReference type="InterPro" id="IPR001878">
    <property type="entry name" value="Znf_CCHC"/>
</dbReference>
<dbReference type="CDD" id="cd09272">
    <property type="entry name" value="RNase_HI_RT_Ty1"/>
    <property type="match status" value="1"/>
</dbReference>
<dbReference type="GO" id="GO:0015074">
    <property type="term" value="P:DNA integration"/>
    <property type="evidence" value="ECO:0007669"/>
    <property type="project" value="InterPro"/>
</dbReference>
<keyword evidence="2" id="KW-0479">Metal-binding</keyword>
<dbReference type="InterPro" id="IPR036397">
    <property type="entry name" value="RNaseH_sf"/>
</dbReference>
<feature type="compositionally biased region" description="Basic residues" evidence="6">
    <location>
        <begin position="273"/>
        <end position="283"/>
    </location>
</feature>
<feature type="region of interest" description="Disordered" evidence="6">
    <location>
        <begin position="224"/>
        <end position="243"/>
    </location>
</feature>
<evidence type="ECO:0000313" key="9">
    <source>
        <dbReference type="EMBL" id="CAH67713.1"/>
    </source>
</evidence>
<evidence type="ECO:0000256" key="5">
    <source>
        <dbReference type="PROSITE-ProRule" id="PRU00047"/>
    </source>
</evidence>
<keyword evidence="5" id="KW-0863">Zinc-finger</keyword>
<keyword evidence="5" id="KW-0862">Zinc</keyword>
<dbReference type="Pfam" id="PF25597">
    <property type="entry name" value="SH3_retrovirus"/>
    <property type="match status" value="1"/>
</dbReference>